<dbReference type="Gene3D" id="3.40.50.11840">
    <property type="entry name" value="Diphthamide synthesis DPH1/DPH2 domain 1"/>
    <property type="match status" value="1"/>
</dbReference>
<comment type="pathway">
    <text evidence="2">Protein modification; peptidyl-diphthamide biosynthesis.</text>
</comment>
<dbReference type="OrthoDB" id="449241at2759"/>
<proteinExistence type="predicted"/>
<comment type="cofactor">
    <cofactor evidence="1">
        <name>[4Fe-4S] cluster</name>
        <dbReference type="ChEBI" id="CHEBI:49883"/>
    </cofactor>
</comment>
<dbReference type="Gene3D" id="3.40.50.11860">
    <property type="entry name" value="Diphthamide synthesis DPH1/DPH2 domain 3"/>
    <property type="match status" value="1"/>
</dbReference>
<dbReference type="SFLD" id="SFLDS00032">
    <property type="entry name" value="Radical_SAM_3-amino-3-carboxyp"/>
    <property type="match status" value="1"/>
</dbReference>
<dbReference type="NCBIfam" id="TIGR00322">
    <property type="entry name" value="diphth2_R"/>
    <property type="match status" value="1"/>
</dbReference>
<evidence type="ECO:0000256" key="3">
    <source>
        <dbReference type="ARBA" id="ARBA00022723"/>
    </source>
</evidence>
<organism evidence="7 8">
    <name type="scientific">Rotaria sordida</name>
    <dbReference type="NCBI Taxonomy" id="392033"/>
    <lineage>
        <taxon>Eukaryota</taxon>
        <taxon>Metazoa</taxon>
        <taxon>Spiralia</taxon>
        <taxon>Gnathifera</taxon>
        <taxon>Rotifera</taxon>
        <taxon>Eurotatoria</taxon>
        <taxon>Bdelloidea</taxon>
        <taxon>Philodinida</taxon>
        <taxon>Philodinidae</taxon>
        <taxon>Rotaria</taxon>
    </lineage>
</organism>
<dbReference type="InterPro" id="IPR042265">
    <property type="entry name" value="DPH1/DPH2_3"/>
</dbReference>
<keyword evidence="6" id="KW-0812">Transmembrane</keyword>
<gene>
    <name evidence="7" type="ORF">RFH988_LOCUS15135</name>
</gene>
<dbReference type="UniPathway" id="UPA00559"/>
<sequence length="463" mass="53916">MDKFEIDSCIKWIEENNFNIIALQVPDEDLDKIQDLIDILTSSIHNRNIEIYLIGDGCSSCCNDLLNAQYCHAQGLIHFGHSCLSSYFDNNNNNNNQQTISIFYVFYQQSLPEDASNFLITNHDNDKPYCLVFYDPCFRDAIEQYSTLSSRLIFSKISSQNSTDDPLHFSLYGRSVQLPVPLNPSNYSIIFMSHSKASLYNFALYFYAYDFRSFPLDSSISSKRLLSKRMYAIECARNGSSYGLLTSSNSLLNLPLIIHKLLDYLKKLFDKYNRQYYTFLMNTLSITKLNNFERNIDIYVLCSSCTESQWLSPEYKQFNIPLISINDIIQAFENNNENLSINYSFDLRQILSTIKIINENEINENDEENNSLILKHPNALLLQQRDGSNRNLDNNHIWWGLQITDNINEEKESNKSVSELKEGKFDFIIFLSLDNLRHNYYSIYLAILTVAYLFQLVVLFFVF</sequence>
<keyword evidence="4" id="KW-0408">Iron</keyword>
<keyword evidence="5" id="KW-0411">Iron-sulfur</keyword>
<dbReference type="GO" id="GO:0046872">
    <property type="term" value="F:metal ion binding"/>
    <property type="evidence" value="ECO:0007669"/>
    <property type="project" value="UniProtKB-KW"/>
</dbReference>
<evidence type="ECO:0008006" key="9">
    <source>
        <dbReference type="Google" id="ProtNLM"/>
    </source>
</evidence>
<dbReference type="InterPro" id="IPR016435">
    <property type="entry name" value="DPH1/DPH2"/>
</dbReference>
<dbReference type="EMBL" id="CAJNOO010000725">
    <property type="protein sequence ID" value="CAF1019637.1"/>
    <property type="molecule type" value="Genomic_DNA"/>
</dbReference>
<evidence type="ECO:0000313" key="8">
    <source>
        <dbReference type="Proteomes" id="UP000663882"/>
    </source>
</evidence>
<dbReference type="AlphaFoldDB" id="A0A814IBT0"/>
<keyword evidence="6" id="KW-1133">Transmembrane helix</keyword>
<evidence type="ECO:0000256" key="4">
    <source>
        <dbReference type="ARBA" id="ARBA00023004"/>
    </source>
</evidence>
<reference evidence="7" key="1">
    <citation type="submission" date="2021-02" db="EMBL/GenBank/DDBJ databases">
        <authorList>
            <person name="Nowell W R."/>
        </authorList>
    </citation>
    <scope>NUCLEOTIDE SEQUENCE</scope>
</reference>
<keyword evidence="6" id="KW-0472">Membrane</keyword>
<dbReference type="InterPro" id="IPR042263">
    <property type="entry name" value="DPH1/DPH2_1"/>
</dbReference>
<dbReference type="Pfam" id="PF01866">
    <property type="entry name" value="Diphthamide_syn"/>
    <property type="match status" value="1"/>
</dbReference>
<evidence type="ECO:0000313" key="7">
    <source>
        <dbReference type="EMBL" id="CAF1019637.1"/>
    </source>
</evidence>
<dbReference type="Proteomes" id="UP000663882">
    <property type="component" value="Unassembled WGS sequence"/>
</dbReference>
<evidence type="ECO:0000256" key="2">
    <source>
        <dbReference type="ARBA" id="ARBA00005156"/>
    </source>
</evidence>
<protein>
    <recommendedName>
        <fullName evidence="9">2-(3-amino-3-carboxypropyl)histidine synthase subunit 2</fullName>
    </recommendedName>
</protein>
<name>A0A814IBT0_9BILA</name>
<dbReference type="GO" id="GO:0051536">
    <property type="term" value="F:iron-sulfur cluster binding"/>
    <property type="evidence" value="ECO:0007669"/>
    <property type="project" value="UniProtKB-KW"/>
</dbReference>
<evidence type="ECO:0000256" key="6">
    <source>
        <dbReference type="SAM" id="Phobius"/>
    </source>
</evidence>
<evidence type="ECO:0000256" key="5">
    <source>
        <dbReference type="ARBA" id="ARBA00023014"/>
    </source>
</evidence>
<evidence type="ECO:0000256" key="1">
    <source>
        <dbReference type="ARBA" id="ARBA00001966"/>
    </source>
</evidence>
<keyword evidence="3" id="KW-0479">Metal-binding</keyword>
<accession>A0A814IBT0</accession>
<dbReference type="PANTHER" id="PTHR10762">
    <property type="entry name" value="DIPHTHAMIDE BIOSYNTHESIS PROTEIN"/>
    <property type="match status" value="1"/>
</dbReference>
<comment type="caution">
    <text evidence="7">The sequence shown here is derived from an EMBL/GenBank/DDBJ whole genome shotgun (WGS) entry which is preliminary data.</text>
</comment>
<dbReference type="GO" id="GO:0090560">
    <property type="term" value="F:2-(3-amino-3-carboxypropyl)histidine synthase activity"/>
    <property type="evidence" value="ECO:0007669"/>
    <property type="project" value="InterPro"/>
</dbReference>
<dbReference type="PANTHER" id="PTHR10762:SF2">
    <property type="entry name" value="2-(3-AMINO-3-CARBOXYPROPYL)HISTIDINE SYNTHASE SUBUNIT 2"/>
    <property type="match status" value="1"/>
</dbReference>
<dbReference type="GO" id="GO:0017183">
    <property type="term" value="P:protein histidyl modification to diphthamide"/>
    <property type="evidence" value="ECO:0007669"/>
    <property type="project" value="UniProtKB-UniPathway"/>
</dbReference>
<feature type="transmembrane region" description="Helical" evidence="6">
    <location>
        <begin position="441"/>
        <end position="462"/>
    </location>
</feature>